<evidence type="ECO:0000256" key="3">
    <source>
        <dbReference type="ARBA" id="ARBA00023125"/>
    </source>
</evidence>
<reference evidence="7 8" key="1">
    <citation type="submission" date="2019-07" db="EMBL/GenBank/DDBJ databases">
        <authorList>
            <person name="Zhu P."/>
        </authorList>
    </citation>
    <scope>NUCLEOTIDE SEQUENCE [LARGE SCALE GENOMIC DNA]</scope>
    <source>
        <strain evidence="7 8">SSL-25</strain>
    </source>
</reference>
<feature type="DNA-binding region" description="H-T-H motif" evidence="5">
    <location>
        <begin position="33"/>
        <end position="52"/>
    </location>
</feature>
<evidence type="ECO:0000256" key="5">
    <source>
        <dbReference type="PROSITE-ProRule" id="PRU00335"/>
    </source>
</evidence>
<name>A0A5B8JDE0_9ACTN</name>
<dbReference type="Gene3D" id="1.10.357.10">
    <property type="entry name" value="Tetracycline Repressor, domain 2"/>
    <property type="match status" value="1"/>
</dbReference>
<dbReference type="EMBL" id="CP042266">
    <property type="protein sequence ID" value="QDY77971.1"/>
    <property type="molecule type" value="Genomic_DNA"/>
</dbReference>
<dbReference type="OrthoDB" id="5242390at2"/>
<keyword evidence="2" id="KW-0805">Transcription regulation</keyword>
<sequence>MRTVNAALRAAKREALLDAAAQCFAERGYEATRTADICALVGMSSGNLFHYFRTKHDVLLALVEREGIRTAAFLDELGAELGPFDALLGLLEGVCEMAADPVAGGLALEISAQAHRDEDVALRYKANDRSFRDGLAALVRAADAAGEIRTDLTPEAAATWLAALVDGVFARVEADPGFRPEEQTAVLRRLVTHLLQEGGT</sequence>
<dbReference type="RefSeq" id="WP_146481293.1">
    <property type="nucleotide sequence ID" value="NZ_CP042266.1"/>
</dbReference>
<keyword evidence="3 5" id="KW-0238">DNA-binding</keyword>
<dbReference type="PANTHER" id="PTHR30055">
    <property type="entry name" value="HTH-TYPE TRANSCRIPTIONAL REGULATOR RUTR"/>
    <property type="match status" value="1"/>
</dbReference>
<evidence type="ECO:0000256" key="4">
    <source>
        <dbReference type="ARBA" id="ARBA00023163"/>
    </source>
</evidence>
<keyword evidence="1" id="KW-0678">Repressor</keyword>
<dbReference type="PRINTS" id="PR00455">
    <property type="entry name" value="HTHTETR"/>
</dbReference>
<dbReference type="SUPFAM" id="SSF46689">
    <property type="entry name" value="Homeodomain-like"/>
    <property type="match status" value="1"/>
</dbReference>
<feature type="domain" description="HTH tetR-type" evidence="6">
    <location>
        <begin position="10"/>
        <end position="70"/>
    </location>
</feature>
<dbReference type="InterPro" id="IPR036271">
    <property type="entry name" value="Tet_transcr_reg_TetR-rel_C_sf"/>
</dbReference>
<dbReference type="Pfam" id="PF00440">
    <property type="entry name" value="TetR_N"/>
    <property type="match status" value="1"/>
</dbReference>
<dbReference type="PANTHER" id="PTHR30055:SF234">
    <property type="entry name" value="HTH-TYPE TRANSCRIPTIONAL REGULATOR BETI"/>
    <property type="match status" value="1"/>
</dbReference>
<dbReference type="InterPro" id="IPR001647">
    <property type="entry name" value="HTH_TetR"/>
</dbReference>
<evidence type="ECO:0000313" key="8">
    <source>
        <dbReference type="Proteomes" id="UP000320580"/>
    </source>
</evidence>
<dbReference type="PROSITE" id="PS50977">
    <property type="entry name" value="HTH_TETR_2"/>
    <property type="match status" value="1"/>
</dbReference>
<dbReference type="InterPro" id="IPR039538">
    <property type="entry name" value="BetI_C"/>
</dbReference>
<accession>A0A5B8JDE0</accession>
<dbReference type="InterPro" id="IPR009057">
    <property type="entry name" value="Homeodomain-like_sf"/>
</dbReference>
<evidence type="ECO:0000313" key="7">
    <source>
        <dbReference type="EMBL" id="QDY77971.1"/>
    </source>
</evidence>
<dbReference type="AlphaFoldDB" id="A0A5B8JDE0"/>
<evidence type="ECO:0000256" key="1">
    <source>
        <dbReference type="ARBA" id="ARBA00022491"/>
    </source>
</evidence>
<proteinExistence type="predicted"/>
<dbReference type="Pfam" id="PF13977">
    <property type="entry name" value="TetR_C_6"/>
    <property type="match status" value="1"/>
</dbReference>
<gene>
    <name evidence="7" type="ORF">FQU76_17300</name>
</gene>
<keyword evidence="4" id="KW-0804">Transcription</keyword>
<evidence type="ECO:0000259" key="6">
    <source>
        <dbReference type="PROSITE" id="PS50977"/>
    </source>
</evidence>
<protein>
    <submittedName>
        <fullName evidence="7">TetR/AcrR family transcriptional regulator</fullName>
    </submittedName>
</protein>
<evidence type="ECO:0000256" key="2">
    <source>
        <dbReference type="ARBA" id="ARBA00023015"/>
    </source>
</evidence>
<keyword evidence="8" id="KW-1185">Reference proteome</keyword>
<dbReference type="GO" id="GO:0000976">
    <property type="term" value="F:transcription cis-regulatory region binding"/>
    <property type="evidence" value="ECO:0007669"/>
    <property type="project" value="TreeGrafter"/>
</dbReference>
<organism evidence="7 8">
    <name type="scientific">Streptomyces qinzhouensis</name>
    <dbReference type="NCBI Taxonomy" id="2599401"/>
    <lineage>
        <taxon>Bacteria</taxon>
        <taxon>Bacillati</taxon>
        <taxon>Actinomycetota</taxon>
        <taxon>Actinomycetes</taxon>
        <taxon>Kitasatosporales</taxon>
        <taxon>Streptomycetaceae</taxon>
        <taxon>Streptomyces</taxon>
    </lineage>
</organism>
<dbReference type="GO" id="GO:0003700">
    <property type="term" value="F:DNA-binding transcription factor activity"/>
    <property type="evidence" value="ECO:0007669"/>
    <property type="project" value="TreeGrafter"/>
</dbReference>
<dbReference type="InterPro" id="IPR050109">
    <property type="entry name" value="HTH-type_TetR-like_transc_reg"/>
</dbReference>
<dbReference type="SUPFAM" id="SSF48498">
    <property type="entry name" value="Tetracyclin repressor-like, C-terminal domain"/>
    <property type="match status" value="1"/>
</dbReference>
<dbReference type="Proteomes" id="UP000320580">
    <property type="component" value="Chromosome"/>
</dbReference>
<dbReference type="KEGG" id="sqz:FQU76_17300"/>